<proteinExistence type="predicted"/>
<dbReference type="InterPro" id="IPR010327">
    <property type="entry name" value="FldB/FldC_alpha/beta"/>
</dbReference>
<dbReference type="Pfam" id="PF06050">
    <property type="entry name" value="HGD-D"/>
    <property type="match status" value="1"/>
</dbReference>
<evidence type="ECO:0000313" key="1">
    <source>
        <dbReference type="EMBL" id="GGD28443.1"/>
    </source>
</evidence>
<evidence type="ECO:0008006" key="3">
    <source>
        <dbReference type="Google" id="ProtNLM"/>
    </source>
</evidence>
<evidence type="ECO:0000313" key="2">
    <source>
        <dbReference type="Proteomes" id="UP000633205"/>
    </source>
</evidence>
<dbReference type="Gene3D" id="3.40.50.11900">
    <property type="match status" value="1"/>
</dbReference>
<gene>
    <name evidence="1" type="ORF">GCM10010915_05580</name>
</gene>
<reference evidence="1" key="1">
    <citation type="journal article" date="2014" name="Int. J. Syst. Evol. Microbiol.">
        <title>Complete genome sequence of Corynebacterium casei LMG S-19264T (=DSM 44701T), isolated from a smear-ripened cheese.</title>
        <authorList>
            <consortium name="US DOE Joint Genome Institute (JGI-PGF)"/>
            <person name="Walter F."/>
            <person name="Albersmeier A."/>
            <person name="Kalinowski J."/>
            <person name="Ruckert C."/>
        </authorList>
    </citation>
    <scope>NUCLEOTIDE SEQUENCE</scope>
    <source>
        <strain evidence="1">CGMCC 1.15152</strain>
    </source>
</reference>
<accession>A0A917DDN5</accession>
<dbReference type="AlphaFoldDB" id="A0A917DDN5"/>
<protein>
    <recommendedName>
        <fullName evidence="3">2-hydroxyacyl-CoA dehydratase</fullName>
    </recommendedName>
</protein>
<organism evidence="1 2">
    <name type="scientific">Microbacterium faecale</name>
    <dbReference type="NCBI Taxonomy" id="1804630"/>
    <lineage>
        <taxon>Bacteria</taxon>
        <taxon>Bacillati</taxon>
        <taxon>Actinomycetota</taxon>
        <taxon>Actinomycetes</taxon>
        <taxon>Micrococcales</taxon>
        <taxon>Microbacteriaceae</taxon>
        <taxon>Microbacterium</taxon>
    </lineage>
</organism>
<keyword evidence="2" id="KW-1185">Reference proteome</keyword>
<dbReference type="Proteomes" id="UP000633205">
    <property type="component" value="Unassembled WGS sequence"/>
</dbReference>
<comment type="caution">
    <text evidence="1">The sequence shown here is derived from an EMBL/GenBank/DDBJ whole genome shotgun (WGS) entry which is preliminary data.</text>
</comment>
<dbReference type="Gene3D" id="3.40.50.11890">
    <property type="match status" value="1"/>
</dbReference>
<reference evidence="1" key="2">
    <citation type="submission" date="2020-09" db="EMBL/GenBank/DDBJ databases">
        <authorList>
            <person name="Sun Q."/>
            <person name="Zhou Y."/>
        </authorList>
    </citation>
    <scope>NUCLEOTIDE SEQUENCE</scope>
    <source>
        <strain evidence="1">CGMCC 1.15152</strain>
    </source>
</reference>
<dbReference type="RefSeq" id="WP_188710783.1">
    <property type="nucleotide sequence ID" value="NZ_BMHO01000001.1"/>
</dbReference>
<name>A0A917DDN5_9MICO</name>
<dbReference type="EMBL" id="BMHO01000001">
    <property type="protein sequence ID" value="GGD28443.1"/>
    <property type="molecule type" value="Genomic_DNA"/>
</dbReference>
<sequence>MTTRRHIGMIGADAPRQIVLAAGAVPVRLHGAWHGEVSRDASELLGVSDAVALRLLDELLGGAHDGLDGLVVCNDSAANLRLFYVLRVLAGRGRVRFPITLLDAPRGLGAPRERFVARQYARLAAFCSSLTGEPVDAHSLASAATRERALGEALARLRARRVGGECTGSAALAAYAAAATRAPEDAVAFIDAACTAPAADAAPIVVTGSSHPDHTVYDAIEATGLVVRAEDHDAGDASWIGEAADGSSLEEVCASLAREHARRPPLAARSRSRERAAALAAVVSRVDARGVLALARDLDDAPAWDLAAQRTAMSDVGLPLEERVRIAPESAARDASEAAIALRARIVKEPA</sequence>